<dbReference type="OrthoDB" id="21607at2759"/>
<name>Q4SCW1_TETNG</name>
<feature type="coiled-coil region" evidence="1">
    <location>
        <begin position="167"/>
        <end position="286"/>
    </location>
</feature>
<proteinExistence type="predicted"/>
<reference evidence="3" key="1">
    <citation type="journal article" date="2004" name="Nature">
        <title>Genome duplication in the teleost fish Tetraodon nigroviridis reveals the early vertebrate proto-karyotype.</title>
        <authorList>
            <person name="Jaillon O."/>
            <person name="Aury J.-M."/>
            <person name="Brunet F."/>
            <person name="Petit J.-L."/>
            <person name="Stange-Thomann N."/>
            <person name="Mauceli E."/>
            <person name="Bouneau L."/>
            <person name="Fischer C."/>
            <person name="Ozouf-Costaz C."/>
            <person name="Bernot A."/>
            <person name="Nicaud S."/>
            <person name="Jaffe D."/>
            <person name="Fisher S."/>
            <person name="Lutfalla G."/>
            <person name="Dossat C."/>
            <person name="Segurens B."/>
            <person name="Dasilva C."/>
            <person name="Salanoubat M."/>
            <person name="Levy M."/>
            <person name="Boudet N."/>
            <person name="Castellano S."/>
            <person name="Anthouard V."/>
            <person name="Jubin C."/>
            <person name="Castelli V."/>
            <person name="Katinka M."/>
            <person name="Vacherie B."/>
            <person name="Biemont C."/>
            <person name="Skalli Z."/>
            <person name="Cattolico L."/>
            <person name="Poulain J."/>
            <person name="De Berardinis V."/>
            <person name="Cruaud C."/>
            <person name="Duprat S."/>
            <person name="Brottier P."/>
            <person name="Coutanceau J.-P."/>
            <person name="Gouzy J."/>
            <person name="Parra G."/>
            <person name="Lardier G."/>
            <person name="Chapple C."/>
            <person name="McKernan K.J."/>
            <person name="McEwan P."/>
            <person name="Bosak S."/>
            <person name="Kellis M."/>
            <person name="Volff J.-N."/>
            <person name="Guigo R."/>
            <person name="Zody M.C."/>
            <person name="Mesirov J."/>
            <person name="Lindblad-Toh K."/>
            <person name="Birren B."/>
            <person name="Nusbaum C."/>
            <person name="Kahn D."/>
            <person name="Robinson-Rechavi M."/>
            <person name="Laudet V."/>
            <person name="Schachter V."/>
            <person name="Quetier F."/>
            <person name="Saurin W."/>
            <person name="Scarpelli C."/>
            <person name="Wincker P."/>
            <person name="Lander E.S."/>
            <person name="Weissenbach J."/>
            <person name="Roest Crollius H."/>
        </authorList>
    </citation>
    <scope>NUCLEOTIDE SEQUENCE [LARGE SCALE GENOMIC DNA]</scope>
</reference>
<gene>
    <name evidence="3" type="ORF">GSTENG00020314001</name>
</gene>
<keyword evidence="1" id="KW-0175">Coiled coil</keyword>
<evidence type="ECO:0000256" key="1">
    <source>
        <dbReference type="SAM" id="Coils"/>
    </source>
</evidence>
<accession>Q4SCW1</accession>
<feature type="region of interest" description="Disordered" evidence="2">
    <location>
        <begin position="1"/>
        <end position="26"/>
    </location>
</feature>
<organism evidence="3">
    <name type="scientific">Tetraodon nigroviridis</name>
    <name type="common">Spotted green pufferfish</name>
    <name type="synonym">Chelonodon nigroviridis</name>
    <dbReference type="NCBI Taxonomy" id="99883"/>
    <lineage>
        <taxon>Eukaryota</taxon>
        <taxon>Metazoa</taxon>
        <taxon>Chordata</taxon>
        <taxon>Craniata</taxon>
        <taxon>Vertebrata</taxon>
        <taxon>Euteleostomi</taxon>
        <taxon>Actinopterygii</taxon>
        <taxon>Neopterygii</taxon>
        <taxon>Teleostei</taxon>
        <taxon>Neoteleostei</taxon>
        <taxon>Acanthomorphata</taxon>
        <taxon>Eupercaria</taxon>
        <taxon>Tetraodontiformes</taxon>
        <taxon>Tetradontoidea</taxon>
        <taxon>Tetraodontidae</taxon>
        <taxon>Tetraodon</taxon>
    </lineage>
</organism>
<sequence>MGNHAGKDGHSPTGSPLDFFHTPAATPSQPETIAMALSTAAASSRIQTLSPACTIGPLTHSPGAEWIQNRPSPAEWALISVDSVTGSETKAAGRCREAAASPAGLPPPRGWPSEESWQEPDSGLEPQAAEERREESSLGFLRLMERYRASVELSLHTDAAAGAAGLLKHLIAQKDELVEEVDTLREMLRRERLEWQQFQSDLQVAVSVADRLRTESEQALGQLQENHRALEHQLAQALRRQEETERQLESLRAEHREASRKLAQVTQQQQQERAELQALKNSLRDVCDHQTERQACGEAEAKPLQTEATSTETRNNISDLEADDDVQEGDEAGRGKLIGRGVAEGYLRSLAALEENGRQKNPRRIIRLSERSW</sequence>
<dbReference type="AlphaFoldDB" id="Q4SCW1"/>
<feature type="compositionally biased region" description="Acidic residues" evidence="2">
    <location>
        <begin position="320"/>
        <end position="330"/>
    </location>
</feature>
<comment type="caution">
    <text evidence="3">The sequence shown here is derived from an EMBL/GenBank/DDBJ whole genome shotgun (WGS) entry which is preliminary data.</text>
</comment>
<dbReference type="EMBL" id="CAAE01014647">
    <property type="protein sequence ID" value="CAG01521.1"/>
    <property type="molecule type" value="Genomic_DNA"/>
</dbReference>
<dbReference type="KEGG" id="tng:GSTEN00020314G001"/>
<protein>
    <submittedName>
        <fullName evidence="3">(spotted green pufferfish) hypothetical protein</fullName>
    </submittedName>
</protein>
<evidence type="ECO:0000313" key="3">
    <source>
        <dbReference type="EMBL" id="CAG01521.1"/>
    </source>
</evidence>
<evidence type="ECO:0000256" key="2">
    <source>
        <dbReference type="SAM" id="MobiDB-lite"/>
    </source>
</evidence>
<feature type="region of interest" description="Disordered" evidence="2">
    <location>
        <begin position="300"/>
        <end position="335"/>
    </location>
</feature>
<feature type="compositionally biased region" description="Polar residues" evidence="2">
    <location>
        <begin position="306"/>
        <end position="318"/>
    </location>
</feature>
<feature type="compositionally biased region" description="Basic and acidic residues" evidence="2">
    <location>
        <begin position="1"/>
        <end position="10"/>
    </location>
</feature>
<feature type="region of interest" description="Disordered" evidence="2">
    <location>
        <begin position="89"/>
        <end position="134"/>
    </location>
</feature>
<reference evidence="3" key="2">
    <citation type="submission" date="2004-02" db="EMBL/GenBank/DDBJ databases">
        <authorList>
            <consortium name="Genoscope"/>
            <consortium name="Whitehead Institute Centre for Genome Research"/>
        </authorList>
    </citation>
    <scope>NUCLEOTIDE SEQUENCE</scope>
</reference>